<feature type="transmembrane region" description="Helical" evidence="1">
    <location>
        <begin position="86"/>
        <end position="107"/>
    </location>
</feature>
<accession>A0ABS0ZLN9</accession>
<sequence>MQMLNDLTKKNQEFIHIATNQLIKDGKNDEEIKTILEDALPQILEQQKKGVPARTFLGAPTTWASQFSDQALQKQKEMAEKNTNPWLMWLDTSFLFIAIVAFVNAVMNLVNPAAATTGIVSLLLIGFGGGGAMYAVYHSIYRHTGKPKSKRPSFLKTVGILSLAMALWLVVSASSSFLPASVNIPLSFAGLLIIAAISFGARYYLQKKYNVLNAMAPQRP</sequence>
<evidence type="ECO:0000313" key="3">
    <source>
        <dbReference type="Proteomes" id="UP000653045"/>
    </source>
</evidence>
<dbReference type="Proteomes" id="UP000653045">
    <property type="component" value="Unassembled WGS sequence"/>
</dbReference>
<comment type="caution">
    <text evidence="2">The sequence shown here is derived from an EMBL/GenBank/DDBJ whole genome shotgun (WGS) entry which is preliminary data.</text>
</comment>
<keyword evidence="1" id="KW-0472">Membrane</keyword>
<evidence type="ECO:0000256" key="1">
    <source>
        <dbReference type="SAM" id="Phobius"/>
    </source>
</evidence>
<feature type="transmembrane region" description="Helical" evidence="1">
    <location>
        <begin position="113"/>
        <end position="137"/>
    </location>
</feature>
<dbReference type="PIRSF" id="PIRSF033111">
    <property type="entry name" value="UCP033111"/>
    <property type="match status" value="1"/>
</dbReference>
<keyword evidence="3" id="KW-1185">Reference proteome</keyword>
<feature type="transmembrane region" description="Helical" evidence="1">
    <location>
        <begin position="158"/>
        <end position="178"/>
    </location>
</feature>
<gene>
    <name evidence="2" type="ORF">JHK62_06920</name>
</gene>
<name>A0ABS0ZLN9_9STRE</name>
<protein>
    <submittedName>
        <fullName evidence="2">DUF1129 family protein</fullName>
    </submittedName>
</protein>
<proteinExistence type="predicted"/>
<evidence type="ECO:0000313" key="2">
    <source>
        <dbReference type="EMBL" id="MBJ8326401.1"/>
    </source>
</evidence>
<keyword evidence="1" id="KW-0812">Transmembrane</keyword>
<dbReference type="InterPro" id="IPR009214">
    <property type="entry name" value="DUF1129"/>
</dbReference>
<keyword evidence="1" id="KW-1133">Transmembrane helix</keyword>
<dbReference type="Pfam" id="PF06570">
    <property type="entry name" value="DUF1129"/>
    <property type="match status" value="1"/>
</dbReference>
<dbReference type="EMBL" id="JAENBO010000006">
    <property type="protein sequence ID" value="MBJ8326401.1"/>
    <property type="molecule type" value="Genomic_DNA"/>
</dbReference>
<dbReference type="RefSeq" id="WP_199576039.1">
    <property type="nucleotide sequence ID" value="NZ_JAENBO010000006.1"/>
</dbReference>
<reference evidence="2 3" key="1">
    <citation type="journal article" date="2021" name="Int. J. Syst. Evol. Microbiol.">
        <title>Streptococcus vicugnae sp. nov., isolated from faeces of alpacas (Vicugna pacos) and cattle (Bos taurus), Streptococcus zalophi sp. nov., and Streptococcus pacificus sp. nov., isolated from respiratory tract of California sea lions (Zalophus californianus).</title>
        <authorList>
            <person name="Volokhov D.V."/>
            <person name="Zagorodnyaya T.A."/>
            <person name="Shen Z."/>
            <person name="Blom J."/>
            <person name="Furtak V.A."/>
            <person name="Eisenberg T."/>
            <person name="Fan P."/>
            <person name="Jeong K.C."/>
            <person name="Gao Y."/>
            <person name="Zhang S."/>
            <person name="Amselle M."/>
        </authorList>
    </citation>
    <scope>NUCLEOTIDE SEQUENCE [LARGE SCALE GENOMIC DNA]</scope>
    <source>
        <strain evidence="2 3">CSL7591</strain>
    </source>
</reference>
<organism evidence="2 3">
    <name type="scientific">Streptococcus pacificus</name>
    <dbReference type="NCBI Taxonomy" id="2740577"/>
    <lineage>
        <taxon>Bacteria</taxon>
        <taxon>Bacillati</taxon>
        <taxon>Bacillota</taxon>
        <taxon>Bacilli</taxon>
        <taxon>Lactobacillales</taxon>
        <taxon>Streptococcaceae</taxon>
        <taxon>Streptococcus</taxon>
    </lineage>
</organism>
<feature type="transmembrane region" description="Helical" evidence="1">
    <location>
        <begin position="184"/>
        <end position="205"/>
    </location>
</feature>